<evidence type="ECO:0000256" key="1">
    <source>
        <dbReference type="ARBA" id="ARBA00022898"/>
    </source>
</evidence>
<feature type="region of interest" description="Disordered" evidence="2">
    <location>
        <begin position="269"/>
        <end position="300"/>
    </location>
</feature>
<keyword evidence="1" id="KW-0663">Pyridoxal phosphate</keyword>
<evidence type="ECO:0000256" key="2">
    <source>
        <dbReference type="SAM" id="MobiDB-lite"/>
    </source>
</evidence>
<dbReference type="RefSeq" id="XP_062635601.1">
    <property type="nucleotide sequence ID" value="XM_062777696.1"/>
</dbReference>
<dbReference type="AlphaFoldDB" id="A0AAN6V194"/>
<dbReference type="SUPFAM" id="SSF53383">
    <property type="entry name" value="PLP-dependent transferases"/>
    <property type="match status" value="1"/>
</dbReference>
<feature type="compositionally biased region" description="Acidic residues" evidence="2">
    <location>
        <begin position="279"/>
        <end position="288"/>
    </location>
</feature>
<dbReference type="Proteomes" id="UP001302676">
    <property type="component" value="Unassembled WGS sequence"/>
</dbReference>
<keyword evidence="5" id="KW-1185">Reference proteome</keyword>
<dbReference type="GeneID" id="87814309"/>
<gene>
    <name evidence="4" type="ORF">C8A04DRAFT_13404</name>
</gene>
<dbReference type="InterPro" id="IPR000192">
    <property type="entry name" value="Aminotrans_V_dom"/>
</dbReference>
<dbReference type="EMBL" id="MU853600">
    <property type="protein sequence ID" value="KAK4142230.1"/>
    <property type="molecule type" value="Genomic_DNA"/>
</dbReference>
<reference evidence="4" key="2">
    <citation type="submission" date="2023-05" db="EMBL/GenBank/DDBJ databases">
        <authorList>
            <consortium name="Lawrence Berkeley National Laboratory"/>
            <person name="Steindorff A."/>
            <person name="Hensen N."/>
            <person name="Bonometti L."/>
            <person name="Westerberg I."/>
            <person name="Brannstrom I.O."/>
            <person name="Guillou S."/>
            <person name="Cros-Aarteil S."/>
            <person name="Calhoun S."/>
            <person name="Haridas S."/>
            <person name="Kuo A."/>
            <person name="Mondo S."/>
            <person name="Pangilinan J."/>
            <person name="Riley R."/>
            <person name="Labutti K."/>
            <person name="Andreopoulos B."/>
            <person name="Lipzen A."/>
            <person name="Chen C."/>
            <person name="Yanf M."/>
            <person name="Daum C."/>
            <person name="Ng V."/>
            <person name="Clum A."/>
            <person name="Ohm R."/>
            <person name="Martin F."/>
            <person name="Silar P."/>
            <person name="Natvig D."/>
            <person name="Lalanne C."/>
            <person name="Gautier V."/>
            <person name="Ament-Velasquez S.L."/>
            <person name="Kruys A."/>
            <person name="Hutchinson M.I."/>
            <person name="Powell A.J."/>
            <person name="Barry K."/>
            <person name="Miller A.N."/>
            <person name="Grigoriev I.V."/>
            <person name="Debuchy R."/>
            <person name="Gladieux P."/>
            <person name="Thoren M.H."/>
            <person name="Johannesson H."/>
        </authorList>
    </citation>
    <scope>NUCLEOTIDE SEQUENCE</scope>
    <source>
        <strain evidence="4">CBS 141.50</strain>
    </source>
</reference>
<proteinExistence type="predicted"/>
<dbReference type="Pfam" id="PF00266">
    <property type="entry name" value="Aminotran_5"/>
    <property type="match status" value="1"/>
</dbReference>
<dbReference type="InterPro" id="IPR015421">
    <property type="entry name" value="PyrdxlP-dep_Trfase_major"/>
</dbReference>
<name>A0AAN6V194_9PEZI</name>
<dbReference type="InterPro" id="IPR015424">
    <property type="entry name" value="PyrdxlP-dep_Trfase"/>
</dbReference>
<evidence type="ECO:0000313" key="5">
    <source>
        <dbReference type="Proteomes" id="UP001302676"/>
    </source>
</evidence>
<feature type="domain" description="Aminotransferase class V" evidence="3">
    <location>
        <begin position="76"/>
        <end position="256"/>
    </location>
</feature>
<evidence type="ECO:0000313" key="4">
    <source>
        <dbReference type="EMBL" id="KAK4142230.1"/>
    </source>
</evidence>
<dbReference type="PANTHER" id="PTHR43092:SF2">
    <property type="entry name" value="HERCYNYLCYSTEINE SULFOXIDE LYASE"/>
    <property type="match status" value="1"/>
</dbReference>
<comment type="caution">
    <text evidence="4">The sequence shown here is derived from an EMBL/GenBank/DDBJ whole genome shotgun (WGS) entry which is preliminary data.</text>
</comment>
<protein>
    <submittedName>
        <fullName evidence="4">L-cysteine desulfhydrase</fullName>
    </submittedName>
</protein>
<evidence type="ECO:0000259" key="3">
    <source>
        <dbReference type="Pfam" id="PF00266"/>
    </source>
</evidence>
<reference evidence="4" key="1">
    <citation type="journal article" date="2023" name="Mol. Phylogenet. Evol.">
        <title>Genome-scale phylogeny and comparative genomics of the fungal order Sordariales.</title>
        <authorList>
            <person name="Hensen N."/>
            <person name="Bonometti L."/>
            <person name="Westerberg I."/>
            <person name="Brannstrom I.O."/>
            <person name="Guillou S."/>
            <person name="Cros-Aarteil S."/>
            <person name="Calhoun S."/>
            <person name="Haridas S."/>
            <person name="Kuo A."/>
            <person name="Mondo S."/>
            <person name="Pangilinan J."/>
            <person name="Riley R."/>
            <person name="LaButti K."/>
            <person name="Andreopoulos B."/>
            <person name="Lipzen A."/>
            <person name="Chen C."/>
            <person name="Yan M."/>
            <person name="Daum C."/>
            <person name="Ng V."/>
            <person name="Clum A."/>
            <person name="Steindorff A."/>
            <person name="Ohm R.A."/>
            <person name="Martin F."/>
            <person name="Silar P."/>
            <person name="Natvig D.O."/>
            <person name="Lalanne C."/>
            <person name="Gautier V."/>
            <person name="Ament-Velasquez S.L."/>
            <person name="Kruys A."/>
            <person name="Hutchinson M.I."/>
            <person name="Powell A.J."/>
            <person name="Barry K."/>
            <person name="Miller A.N."/>
            <person name="Grigoriev I.V."/>
            <person name="Debuchy R."/>
            <person name="Gladieux P."/>
            <person name="Hiltunen Thoren M."/>
            <person name="Johannesson H."/>
        </authorList>
    </citation>
    <scope>NUCLEOTIDE SEQUENCE</scope>
    <source>
        <strain evidence="4">CBS 141.50</strain>
    </source>
</reference>
<sequence>MAEQKELPLREKANGPVKFGHGLRDEQFLFDPSYRNLNHGSYGTIPRAIQTARRAYQDQAEAAPDRFIRYIYPDLLDRSRAAIAAHLRVPTDTCVFVANATTGVNTVLRNLVWNPDGRDEILYFDTIYGGCHKTIEYVIETHPGLLSARAIPLAYPLEDAEIVAAFHDAVDASIAAGKRPRLSLFDVVSSLPGVRFPFEDLTLASRERGLLALIDGAQGVGMVDIDLGKVDPDFFVSNCHKWLHVPRGCAVFYVPVRNQALIRSTVPTSHGFAPRASAEDDDGDDASGEEGLQPEPPRKFNPLPASKKSAFVQAFQSFGTVDNTPYLCVADSLKWREEVLGGEERILTEVTALAREGGQKIADILGTKVLDNASRSLTRCSMVNVALPLAVKLEEGDAEALNVDIDEELASRPSFPKSEIPVISGWIQRKLVDEYNTFVSLYVYRGRWWARVSAQVYVELEDFEWVGNVLKELSERVVKGEYKQ</sequence>
<accession>A0AAN6V194</accession>
<dbReference type="PANTHER" id="PTHR43092">
    <property type="entry name" value="L-CYSTEINE DESULFHYDRASE"/>
    <property type="match status" value="1"/>
</dbReference>
<dbReference type="Gene3D" id="3.40.640.10">
    <property type="entry name" value="Type I PLP-dependent aspartate aminotransferase-like (Major domain)"/>
    <property type="match status" value="1"/>
</dbReference>
<organism evidence="4 5">
    <name type="scientific">Dichotomopilus funicola</name>
    <dbReference type="NCBI Taxonomy" id="1934379"/>
    <lineage>
        <taxon>Eukaryota</taxon>
        <taxon>Fungi</taxon>
        <taxon>Dikarya</taxon>
        <taxon>Ascomycota</taxon>
        <taxon>Pezizomycotina</taxon>
        <taxon>Sordariomycetes</taxon>
        <taxon>Sordariomycetidae</taxon>
        <taxon>Sordariales</taxon>
        <taxon>Chaetomiaceae</taxon>
        <taxon>Dichotomopilus</taxon>
    </lineage>
</organism>